<accession>A0A915KBW9</accession>
<proteinExistence type="predicted"/>
<sequence length="233" mass="27159">SIKNCLRAAAIFARYPAFRKLSPGRLNGLLNYSLSIYIAEYLKRMKCLNVDEKFQEFRMNILSLIICIEVGLNQPCSLGQKTKDEVVNVAAQGFRYYAQLMDESKSISWNVDDLPFWYDWFEWTLNRWLEIDEDPMLVFKQLQSMLLVLLKSNADPNFLRKDANFSKYLAEKIKPLFIEHFRADGLQFITSSDSIILKRLVVDCLEASESPLFTNEELNKILDILNNQEAYDL</sequence>
<dbReference type="Proteomes" id="UP000887565">
    <property type="component" value="Unplaced"/>
</dbReference>
<reference evidence="2" key="1">
    <citation type="submission" date="2022-11" db="UniProtKB">
        <authorList>
            <consortium name="WormBaseParasite"/>
        </authorList>
    </citation>
    <scope>IDENTIFICATION</scope>
</reference>
<organism evidence="1 2">
    <name type="scientific">Romanomermis culicivorax</name>
    <name type="common">Nematode worm</name>
    <dbReference type="NCBI Taxonomy" id="13658"/>
    <lineage>
        <taxon>Eukaryota</taxon>
        <taxon>Metazoa</taxon>
        <taxon>Ecdysozoa</taxon>
        <taxon>Nematoda</taxon>
        <taxon>Enoplea</taxon>
        <taxon>Dorylaimia</taxon>
        <taxon>Mermithida</taxon>
        <taxon>Mermithoidea</taxon>
        <taxon>Mermithidae</taxon>
        <taxon>Romanomermis</taxon>
    </lineage>
</organism>
<name>A0A915KBW9_ROMCU</name>
<evidence type="ECO:0000313" key="2">
    <source>
        <dbReference type="WBParaSite" id="nRc.2.0.1.t35865-RA"/>
    </source>
</evidence>
<dbReference type="WBParaSite" id="nRc.2.0.1.t35865-RA">
    <property type="protein sequence ID" value="nRc.2.0.1.t35865-RA"/>
    <property type="gene ID" value="nRc.2.0.1.g35865"/>
</dbReference>
<keyword evidence="1" id="KW-1185">Reference proteome</keyword>
<evidence type="ECO:0000313" key="1">
    <source>
        <dbReference type="Proteomes" id="UP000887565"/>
    </source>
</evidence>
<dbReference type="AlphaFoldDB" id="A0A915KBW9"/>
<protein>
    <submittedName>
        <fullName evidence="2">Uncharacterized protein</fullName>
    </submittedName>
</protein>